<reference evidence="1" key="1">
    <citation type="submission" date="2014-09" db="EMBL/GenBank/DDBJ databases">
        <authorList>
            <person name="Magalhaes I.L.F."/>
            <person name="Oliveira U."/>
            <person name="Santos F.R."/>
            <person name="Vidigal T.H.D.A."/>
            <person name="Brescovit A.D."/>
            <person name="Santos A.J."/>
        </authorList>
    </citation>
    <scope>NUCLEOTIDE SEQUENCE</scope>
    <source>
        <tissue evidence="1">Shoot tissue taken approximately 20 cm above the soil surface</tissue>
    </source>
</reference>
<evidence type="ECO:0000313" key="1">
    <source>
        <dbReference type="EMBL" id="JAD96045.1"/>
    </source>
</evidence>
<dbReference type="EMBL" id="GBRH01201850">
    <property type="protein sequence ID" value="JAD96045.1"/>
    <property type="molecule type" value="Transcribed_RNA"/>
</dbReference>
<sequence>MGFTSAARYSRTAER</sequence>
<organism evidence="1">
    <name type="scientific">Arundo donax</name>
    <name type="common">Giant reed</name>
    <name type="synonym">Donax arundinaceus</name>
    <dbReference type="NCBI Taxonomy" id="35708"/>
    <lineage>
        <taxon>Eukaryota</taxon>
        <taxon>Viridiplantae</taxon>
        <taxon>Streptophyta</taxon>
        <taxon>Embryophyta</taxon>
        <taxon>Tracheophyta</taxon>
        <taxon>Spermatophyta</taxon>
        <taxon>Magnoliopsida</taxon>
        <taxon>Liliopsida</taxon>
        <taxon>Poales</taxon>
        <taxon>Poaceae</taxon>
        <taxon>PACMAD clade</taxon>
        <taxon>Arundinoideae</taxon>
        <taxon>Arundineae</taxon>
        <taxon>Arundo</taxon>
    </lineage>
</organism>
<name>A0A0A9EDU2_ARUDO</name>
<accession>A0A0A9EDU2</accession>
<proteinExistence type="predicted"/>
<reference evidence="1" key="2">
    <citation type="journal article" date="2015" name="Data Brief">
        <title>Shoot transcriptome of the giant reed, Arundo donax.</title>
        <authorList>
            <person name="Barrero R.A."/>
            <person name="Guerrero F.D."/>
            <person name="Moolhuijzen P."/>
            <person name="Goolsby J.A."/>
            <person name="Tidwell J."/>
            <person name="Bellgard S.E."/>
            <person name="Bellgard M.I."/>
        </authorList>
    </citation>
    <scope>NUCLEOTIDE SEQUENCE</scope>
    <source>
        <tissue evidence="1">Shoot tissue taken approximately 20 cm above the soil surface</tissue>
    </source>
</reference>
<protein>
    <submittedName>
        <fullName evidence="1">HTA909</fullName>
    </submittedName>
</protein>